<dbReference type="PANTHER" id="PTHR47554">
    <property type="entry name" value="SORTING NEXIN MVP1"/>
    <property type="match status" value="1"/>
</dbReference>
<evidence type="ECO:0000256" key="6">
    <source>
        <dbReference type="ARBA" id="ARBA00022490"/>
    </source>
</evidence>
<sequence length="628" mass="73574">MDNHLFGADSALVDDPWKLPFAKGNNDHNNNNNNNSSGDNFGLHHDPWPLDDSDNENEVNNNEYDDGYGHGHGMSHGMSHGRVLDDPLTHDILSGSQIIENNIANNNETTTINTSRDESYNDDLLNNIWDLELTNSFNPLGYHNSSDKSYVRVKEIPEKEGLLFKHINYLITHNIKFVGNNQQRSASDSDIKIVRRYSDFAWLLEVLLKKYPFRCIPELPPKKFNGNTASPDSIFLQKRRRSLQRFLNQLIKHPILNKENLVIMFLTVPTDFTNWKKFANIDLNDEFNGIKIVLPSKYKIEFNGNFNNNHNGNEINDHRRKEDDDSEEEIEGGDGLQNNNNITINEDTDDRDKPSLQQVLKNIQNIWNENDNNDLNFISNCHNLNSNFIMLIDSWSKLTILMERFKKREQAIALDEQRFKTILNHFLNNDNKVFQMNNLINITQNSSFYNFENEEVQNLGIINNLSSKVSNFFSKKNEYKSEEMSYMDSNILENFYKFQDYLISFQHLIERLIIYKANIEKQNSLIISKFLKSMEKFKNWRLKPDLKGSDFDKLKNFILQQINDLNKNLSKILLIKNCVKFEFKIFMKVKYILSEIFQDWFSSKSKYGDLYSDLLNKCFNEIQDLPLK</sequence>
<dbReference type="PROSITE" id="PS50195">
    <property type="entry name" value="PX"/>
    <property type="match status" value="1"/>
</dbReference>
<dbReference type="STRING" id="669874.A0A1E4TRQ5"/>
<dbReference type="InterPro" id="IPR035704">
    <property type="entry name" value="SNX8/Mvp1_PX"/>
</dbReference>
<dbReference type="InterPro" id="IPR028662">
    <property type="entry name" value="SNX8/Mvp1"/>
</dbReference>
<evidence type="ECO:0000256" key="5">
    <source>
        <dbReference type="ARBA" id="ARBA00022448"/>
    </source>
</evidence>
<keyword evidence="6" id="KW-0963">Cytoplasm</keyword>
<evidence type="ECO:0000256" key="1">
    <source>
        <dbReference type="ARBA" id="ARBA00004287"/>
    </source>
</evidence>
<keyword evidence="8" id="KW-0472">Membrane</keyword>
<dbReference type="SMART" id="SM00312">
    <property type="entry name" value="PX"/>
    <property type="match status" value="1"/>
</dbReference>
<dbReference type="GO" id="GO:0042147">
    <property type="term" value="P:retrograde transport, endosome to Golgi"/>
    <property type="evidence" value="ECO:0007669"/>
    <property type="project" value="InterPro"/>
</dbReference>
<feature type="compositionally biased region" description="Low complexity" evidence="10">
    <location>
        <begin position="27"/>
        <end position="40"/>
    </location>
</feature>
<feature type="region of interest" description="Disordered" evidence="10">
    <location>
        <begin position="309"/>
        <end position="351"/>
    </location>
</feature>
<keyword evidence="5" id="KW-0813">Transport</keyword>
<dbReference type="GO" id="GO:0016020">
    <property type="term" value="C:membrane"/>
    <property type="evidence" value="ECO:0007669"/>
    <property type="project" value="UniProtKB-SubCell"/>
</dbReference>
<evidence type="ECO:0000256" key="4">
    <source>
        <dbReference type="ARBA" id="ARBA00014268"/>
    </source>
</evidence>
<comment type="similarity">
    <text evidence="3">Belongs to the sorting nexin family.</text>
</comment>
<dbReference type="InterPro" id="IPR001683">
    <property type="entry name" value="PX_dom"/>
</dbReference>
<dbReference type="PANTHER" id="PTHR47554:SF1">
    <property type="entry name" value="SORTING NEXIN MVP1"/>
    <property type="match status" value="1"/>
</dbReference>
<feature type="domain" description="PX" evidence="11">
    <location>
        <begin position="147"/>
        <end position="272"/>
    </location>
</feature>
<comment type="subcellular location">
    <subcellularLocation>
        <location evidence="2">Cytoplasm</location>
    </subcellularLocation>
    <subcellularLocation>
        <location evidence="1">Membrane</location>
        <topology evidence="1">Peripheral membrane protein</topology>
        <orientation evidence="1">Cytoplasmic side</orientation>
    </subcellularLocation>
</comment>
<evidence type="ECO:0000259" key="11">
    <source>
        <dbReference type="PROSITE" id="PS50195"/>
    </source>
</evidence>
<evidence type="ECO:0000256" key="2">
    <source>
        <dbReference type="ARBA" id="ARBA00004496"/>
    </source>
</evidence>
<dbReference type="Pfam" id="PF19566">
    <property type="entry name" value="Snx8_BAR_dom"/>
    <property type="match status" value="1"/>
</dbReference>
<dbReference type="FunFam" id="3.30.1520.10:FF:000042">
    <property type="entry name" value="Sorting nexin mvp1"/>
    <property type="match status" value="1"/>
</dbReference>
<dbReference type="Pfam" id="PF00787">
    <property type="entry name" value="PX"/>
    <property type="match status" value="1"/>
</dbReference>
<dbReference type="GO" id="GO:0005829">
    <property type="term" value="C:cytosol"/>
    <property type="evidence" value="ECO:0007669"/>
    <property type="project" value="GOC"/>
</dbReference>
<dbReference type="InterPro" id="IPR045734">
    <property type="entry name" value="Snx8_BAR_dom"/>
</dbReference>
<reference evidence="13" key="1">
    <citation type="submission" date="2016-05" db="EMBL/GenBank/DDBJ databases">
        <title>Comparative genomics of biotechnologically important yeasts.</title>
        <authorList>
            <consortium name="DOE Joint Genome Institute"/>
            <person name="Riley R."/>
            <person name="Haridas S."/>
            <person name="Wolfe K.H."/>
            <person name="Lopes M.R."/>
            <person name="Hittinger C.T."/>
            <person name="Goker M."/>
            <person name="Salamov A."/>
            <person name="Wisecaver J."/>
            <person name="Long T.M."/>
            <person name="Aerts A.L."/>
            <person name="Barry K."/>
            <person name="Choi C."/>
            <person name="Clum A."/>
            <person name="Coughlan A.Y."/>
            <person name="Deshpande S."/>
            <person name="Douglass A.P."/>
            <person name="Hanson S.J."/>
            <person name="Klenk H.-P."/>
            <person name="Labutti K."/>
            <person name="Lapidus A."/>
            <person name="Lindquist E."/>
            <person name="Lipzen A."/>
            <person name="Meier-Kolthoff J.P."/>
            <person name="Ohm R.A."/>
            <person name="Otillar R.P."/>
            <person name="Pangilinan J."/>
            <person name="Peng Y."/>
            <person name="Rokas A."/>
            <person name="Rosa C.A."/>
            <person name="Scheuner C."/>
            <person name="Sibirny A.A."/>
            <person name="Slot J.C."/>
            <person name="Stielow J.B."/>
            <person name="Sun H."/>
            <person name="Kurtzman C.P."/>
            <person name="Blackwell M."/>
            <person name="Grigoriev I.V."/>
            <person name="Jeffries T.W."/>
        </authorList>
    </citation>
    <scope>NUCLEOTIDE SEQUENCE [LARGE SCALE GENOMIC DNA]</scope>
    <source>
        <strain evidence="13">NRRL Y-2460</strain>
    </source>
</reference>
<evidence type="ECO:0000256" key="7">
    <source>
        <dbReference type="ARBA" id="ARBA00022927"/>
    </source>
</evidence>
<dbReference type="Gene3D" id="3.30.1520.10">
    <property type="entry name" value="Phox-like domain"/>
    <property type="match status" value="1"/>
</dbReference>
<evidence type="ECO:0000256" key="3">
    <source>
        <dbReference type="ARBA" id="ARBA00010883"/>
    </source>
</evidence>
<accession>A0A1E4TRQ5</accession>
<dbReference type="AlphaFoldDB" id="A0A1E4TRQ5"/>
<evidence type="ECO:0000256" key="10">
    <source>
        <dbReference type="SAM" id="MobiDB-lite"/>
    </source>
</evidence>
<evidence type="ECO:0000313" key="13">
    <source>
        <dbReference type="Proteomes" id="UP000094236"/>
    </source>
</evidence>
<name>A0A1E4TRQ5_PACTA</name>
<dbReference type="SUPFAM" id="SSF64268">
    <property type="entry name" value="PX domain"/>
    <property type="match status" value="1"/>
</dbReference>
<evidence type="ECO:0000313" key="12">
    <source>
        <dbReference type="EMBL" id="ODV94417.1"/>
    </source>
</evidence>
<dbReference type="OrthoDB" id="10064318at2759"/>
<dbReference type="GO" id="GO:0032266">
    <property type="term" value="F:phosphatidylinositol-3-phosphate binding"/>
    <property type="evidence" value="ECO:0007669"/>
    <property type="project" value="TreeGrafter"/>
</dbReference>
<keyword evidence="13" id="KW-1185">Reference proteome</keyword>
<protein>
    <recommendedName>
        <fullName evidence="4">Sorting nexin MVP1</fullName>
    </recommendedName>
    <alternativeName>
        <fullName evidence="9">Sorting nexin mvp1</fullName>
    </alternativeName>
</protein>
<dbReference type="CDD" id="cd06866">
    <property type="entry name" value="PX_SNX8_Mvp1p_like"/>
    <property type="match status" value="1"/>
</dbReference>
<gene>
    <name evidence="12" type="ORF">PACTADRAFT_77016</name>
</gene>
<feature type="region of interest" description="Disordered" evidence="10">
    <location>
        <begin position="23"/>
        <end position="61"/>
    </location>
</feature>
<dbReference type="GO" id="GO:0005768">
    <property type="term" value="C:endosome"/>
    <property type="evidence" value="ECO:0007669"/>
    <property type="project" value="TreeGrafter"/>
</dbReference>
<evidence type="ECO:0000256" key="8">
    <source>
        <dbReference type="ARBA" id="ARBA00023136"/>
    </source>
</evidence>
<evidence type="ECO:0000256" key="9">
    <source>
        <dbReference type="ARBA" id="ARBA00072009"/>
    </source>
</evidence>
<organism evidence="12 13">
    <name type="scientific">Pachysolen tannophilus NRRL Y-2460</name>
    <dbReference type="NCBI Taxonomy" id="669874"/>
    <lineage>
        <taxon>Eukaryota</taxon>
        <taxon>Fungi</taxon>
        <taxon>Dikarya</taxon>
        <taxon>Ascomycota</taxon>
        <taxon>Saccharomycotina</taxon>
        <taxon>Pichiomycetes</taxon>
        <taxon>Pachysolenaceae</taxon>
        <taxon>Pachysolen</taxon>
    </lineage>
</organism>
<dbReference type="GO" id="GO:0006623">
    <property type="term" value="P:protein targeting to vacuole"/>
    <property type="evidence" value="ECO:0007669"/>
    <property type="project" value="TreeGrafter"/>
</dbReference>
<keyword evidence="7" id="KW-0653">Protein transport</keyword>
<proteinExistence type="inferred from homology"/>
<dbReference type="Proteomes" id="UP000094236">
    <property type="component" value="Unassembled WGS sequence"/>
</dbReference>
<dbReference type="InterPro" id="IPR036871">
    <property type="entry name" value="PX_dom_sf"/>
</dbReference>
<dbReference type="EMBL" id="KV454016">
    <property type="protein sequence ID" value="ODV94417.1"/>
    <property type="molecule type" value="Genomic_DNA"/>
</dbReference>